<keyword evidence="2" id="KW-0812">Transmembrane</keyword>
<dbReference type="RefSeq" id="WP_268759247.1">
    <property type="nucleotide sequence ID" value="NZ_CP113836.1"/>
</dbReference>
<dbReference type="EMBL" id="CP113836">
    <property type="protein sequence ID" value="WAL69160.1"/>
    <property type="molecule type" value="Genomic_DNA"/>
</dbReference>
<organism evidence="3 4">
    <name type="scientific">Amycolatopsis cynarae</name>
    <dbReference type="NCBI Taxonomy" id="2995223"/>
    <lineage>
        <taxon>Bacteria</taxon>
        <taxon>Bacillati</taxon>
        <taxon>Actinomycetota</taxon>
        <taxon>Actinomycetes</taxon>
        <taxon>Pseudonocardiales</taxon>
        <taxon>Pseudonocardiaceae</taxon>
        <taxon>Amycolatopsis</taxon>
    </lineage>
</organism>
<feature type="compositionally biased region" description="Low complexity" evidence="1">
    <location>
        <begin position="306"/>
        <end position="321"/>
    </location>
</feature>
<reference evidence="3" key="1">
    <citation type="submission" date="2022-11" db="EMBL/GenBank/DDBJ databases">
        <authorList>
            <person name="Mo P."/>
        </authorList>
    </citation>
    <scope>NUCLEOTIDE SEQUENCE</scope>
    <source>
        <strain evidence="3">HUAS 11-8</strain>
    </source>
</reference>
<evidence type="ECO:0000256" key="2">
    <source>
        <dbReference type="SAM" id="Phobius"/>
    </source>
</evidence>
<name>A0ABY7B9W7_9PSEU</name>
<sequence>MTGPEWRQQQPFAQAPPNVGGAARPAWRRRKAVLLGGAGLVVALVAGLIVWVSLPNGSADPAGAAASASGAPPAEVGAAAADALQAWPAVQLTVSYQPGVYGEQDPPVTEADLTVTADGQAAGTLREPEAGSADAAWSGGQLYLQGDPEFWAQQDPQYADVLTSAGRWVKPEKRSGYYMLDSFGVDAGTITPKALAELVRQVTSAPDVQRDGPWQTPDGHPATAYTARGWTVLIGDEAPHAVLALGGNPHASDGPVRPAAWRPAGPMVAGPAVYRPLQADDPDGNDTGPYVSMAPRQATQDKADATRSAVASASAEAVTDDGAGRLGGQRASSGPEFEINELTPSLCTSPTCTHTIEVTNSGAQAADATLYTNDPGDPGAPSPLGTLAPGQSKQVTFSHANLAPATGGTVNYTVNVWVYSSALYGPDPDVAERLRARGLQPDKQSELSSIDVPLRPAATRLLDAMTKDTPTSGSDAEKVNASALKALNSANRSGQLPLWEKIVDSGRLQNPGDLRRRVSDAGAPGQLGKRRQLEHLVHLLQTDPTARVWYDGNYTADDGKQYHADAIYTSTQDGKPVKRCVQVKALKSLGSLGSNVRDGAQQLNGQKTGSDENCPPGFERVLVIELEPSVGPAMMYGGIRPAVEAFLKGKKSQQARQNLCGPNRTSLVDRLVIVNAAGTHEWTDLGKTLGIPC</sequence>
<feature type="region of interest" description="Disordered" evidence="1">
    <location>
        <begin position="1"/>
        <end position="23"/>
    </location>
</feature>
<proteinExistence type="predicted"/>
<gene>
    <name evidence="3" type="ORF">ORV05_15790</name>
</gene>
<protein>
    <submittedName>
        <fullName evidence="3">Uncharacterized protein</fullName>
    </submittedName>
</protein>
<feature type="transmembrane region" description="Helical" evidence="2">
    <location>
        <begin position="32"/>
        <end position="54"/>
    </location>
</feature>
<evidence type="ECO:0000256" key="1">
    <source>
        <dbReference type="SAM" id="MobiDB-lite"/>
    </source>
</evidence>
<feature type="region of interest" description="Disordered" evidence="1">
    <location>
        <begin position="278"/>
        <end position="337"/>
    </location>
</feature>
<dbReference type="Proteomes" id="UP001163203">
    <property type="component" value="Chromosome"/>
</dbReference>
<evidence type="ECO:0000313" key="3">
    <source>
        <dbReference type="EMBL" id="WAL69160.1"/>
    </source>
</evidence>
<keyword evidence="2" id="KW-1133">Transmembrane helix</keyword>
<keyword evidence="2" id="KW-0472">Membrane</keyword>
<keyword evidence="4" id="KW-1185">Reference proteome</keyword>
<accession>A0ABY7B9W7</accession>
<evidence type="ECO:0000313" key="4">
    <source>
        <dbReference type="Proteomes" id="UP001163203"/>
    </source>
</evidence>